<evidence type="ECO:0000256" key="1">
    <source>
        <dbReference type="ARBA" id="ARBA00004613"/>
    </source>
</evidence>
<evidence type="ECO:0000256" key="3">
    <source>
        <dbReference type="ARBA" id="ARBA00022525"/>
    </source>
</evidence>
<comment type="subcellular location">
    <subcellularLocation>
        <location evidence="1">Secreted</location>
    </subcellularLocation>
</comment>
<dbReference type="SUPFAM" id="SSF81296">
    <property type="entry name" value="E set domains"/>
    <property type="match status" value="1"/>
</dbReference>
<reference evidence="6" key="1">
    <citation type="submission" date="2018-11" db="EMBL/GenBank/DDBJ databases">
        <title>Myxobolus squamalis genome and transcriptome.</title>
        <authorList>
            <person name="Yahalomi D."/>
            <person name="Atkinson S.D."/>
            <person name="Neuhof M."/>
            <person name="Chang E.S."/>
            <person name="Philippe H."/>
            <person name="Cartwright P."/>
            <person name="Bartholomew J.L."/>
            <person name="Huchon D."/>
        </authorList>
    </citation>
    <scope>NUCLEOTIDE SEQUENCE</scope>
    <source>
        <strain evidence="6">71B08</strain>
        <tissue evidence="6">Whole</tissue>
    </source>
</reference>
<keyword evidence="3" id="KW-0964">Secreted</keyword>
<evidence type="ECO:0000256" key="4">
    <source>
        <dbReference type="SAM" id="SignalP"/>
    </source>
</evidence>
<keyword evidence="4" id="KW-0732">Signal</keyword>
<evidence type="ECO:0000256" key="2">
    <source>
        <dbReference type="ARBA" id="ARBA00006370"/>
    </source>
</evidence>
<name>A0A6B2G1C3_MYXSQ</name>
<organism evidence="6">
    <name type="scientific">Myxobolus squamalis</name>
    <name type="common">Myxosporean</name>
    <dbReference type="NCBI Taxonomy" id="59785"/>
    <lineage>
        <taxon>Eukaryota</taxon>
        <taxon>Metazoa</taxon>
        <taxon>Cnidaria</taxon>
        <taxon>Myxozoa</taxon>
        <taxon>Myxosporea</taxon>
        <taxon>Bivalvulida</taxon>
        <taxon>Platysporina</taxon>
        <taxon>Myxobolidae</taxon>
        <taxon>Myxobolus</taxon>
    </lineage>
</organism>
<dbReference type="AlphaFoldDB" id="A0A6B2G1C3"/>
<dbReference type="Gene3D" id="2.60.40.770">
    <property type="match status" value="1"/>
</dbReference>
<evidence type="ECO:0000313" key="6">
    <source>
        <dbReference type="EMBL" id="NDJ97784.1"/>
    </source>
</evidence>
<proteinExistence type="inferred from homology"/>
<protein>
    <submittedName>
        <fullName evidence="6">Ecdysteroid-regulated 16 kDa protein (Trinotate prediction)</fullName>
    </submittedName>
</protein>
<dbReference type="InterPro" id="IPR003172">
    <property type="entry name" value="ML_dom"/>
</dbReference>
<dbReference type="Pfam" id="PF02221">
    <property type="entry name" value="E1_DerP2_DerF2"/>
    <property type="match status" value="1"/>
</dbReference>
<dbReference type="InterPro" id="IPR014756">
    <property type="entry name" value="Ig_E-set"/>
</dbReference>
<accession>A0A6B2G1C3</accession>
<dbReference type="GO" id="GO:0005576">
    <property type="term" value="C:extracellular region"/>
    <property type="evidence" value="ECO:0007669"/>
    <property type="project" value="UniProtKB-SubCell"/>
</dbReference>
<feature type="chain" id="PRO_5025523812" evidence="4">
    <location>
        <begin position="24"/>
        <end position="129"/>
    </location>
</feature>
<feature type="signal peptide" evidence="4">
    <location>
        <begin position="1"/>
        <end position="23"/>
    </location>
</feature>
<feature type="domain" description="MD-2-related lipid-recognition" evidence="5">
    <location>
        <begin position="24"/>
        <end position="123"/>
    </location>
</feature>
<dbReference type="FunFam" id="2.60.40.770:FF:000001">
    <property type="entry name" value="NPC intracellular cholesterol transporter 2"/>
    <property type="match status" value="1"/>
</dbReference>
<comment type="similarity">
    <text evidence="2">Belongs to the NPC2 family.</text>
</comment>
<sequence>MKNTNYLVLFAVISFSNIFYANAFPWTPCKDIKTFATLKDFNVHDCHTDACRYQSGDNVTFRVDFIPSVNSSALIVLIQTRVFGVERGFPDLEPNACKSNGVNCPLTVGSLVTYQVSLNVPDFSDEVTT</sequence>
<dbReference type="EMBL" id="GHBR01003608">
    <property type="protein sequence ID" value="NDJ97784.1"/>
    <property type="molecule type" value="Transcribed_RNA"/>
</dbReference>
<evidence type="ECO:0000259" key="5">
    <source>
        <dbReference type="Pfam" id="PF02221"/>
    </source>
</evidence>